<protein>
    <submittedName>
        <fullName evidence="1">Uncharacterized protein</fullName>
    </submittedName>
</protein>
<dbReference type="AlphaFoldDB" id="A0A2H0YQ66"/>
<organism evidence="1 2">
    <name type="scientific">Candidatus Kerfeldbacteria bacterium CG08_land_8_20_14_0_20_43_14</name>
    <dbReference type="NCBI Taxonomy" id="2014246"/>
    <lineage>
        <taxon>Bacteria</taxon>
        <taxon>Candidatus Kerfeldiibacteriota</taxon>
    </lineage>
</organism>
<gene>
    <name evidence="1" type="ORF">COT26_03370</name>
</gene>
<reference evidence="2" key="1">
    <citation type="submission" date="2017-09" db="EMBL/GenBank/DDBJ databases">
        <title>Depth-based differentiation of microbial function through sediment-hosted aquifers and enrichment of novel symbionts in the deep terrestrial subsurface.</title>
        <authorList>
            <person name="Probst A.J."/>
            <person name="Ladd B."/>
            <person name="Jarett J.K."/>
            <person name="Geller-Mcgrath D.E."/>
            <person name="Sieber C.M.K."/>
            <person name="Emerson J.B."/>
            <person name="Anantharaman K."/>
            <person name="Thomas B.C."/>
            <person name="Malmstrom R."/>
            <person name="Stieglmeier M."/>
            <person name="Klingl A."/>
            <person name="Woyke T."/>
            <person name="Ryan C.M."/>
            <person name="Banfield J.F."/>
        </authorList>
    </citation>
    <scope>NUCLEOTIDE SEQUENCE [LARGE SCALE GENOMIC DNA]</scope>
</reference>
<evidence type="ECO:0000313" key="2">
    <source>
        <dbReference type="Proteomes" id="UP000236845"/>
    </source>
</evidence>
<accession>A0A2H0YQ66</accession>
<sequence>MSVFLLDIGGEIMRRSLTLRQLKKRNRAQVIDALGDLNKYYAGLKLGHSPSRQEAIDYFMTHGGPEAWYKRHRKSQPQ</sequence>
<comment type="caution">
    <text evidence="1">The sequence shown here is derived from an EMBL/GenBank/DDBJ whole genome shotgun (WGS) entry which is preliminary data.</text>
</comment>
<evidence type="ECO:0000313" key="1">
    <source>
        <dbReference type="EMBL" id="PIS40409.1"/>
    </source>
</evidence>
<dbReference type="Proteomes" id="UP000236845">
    <property type="component" value="Unassembled WGS sequence"/>
</dbReference>
<dbReference type="EMBL" id="PEXW01000071">
    <property type="protein sequence ID" value="PIS40409.1"/>
    <property type="molecule type" value="Genomic_DNA"/>
</dbReference>
<proteinExistence type="predicted"/>
<name>A0A2H0YQ66_9BACT</name>